<proteinExistence type="inferred from homology"/>
<gene>
    <name evidence="8" type="ORF">L1F29_32815</name>
</gene>
<dbReference type="PANTHER" id="PTHR42693:SF42">
    <property type="entry name" value="ARYLSULFATASE G"/>
    <property type="match status" value="1"/>
</dbReference>
<dbReference type="Gene3D" id="3.40.720.10">
    <property type="entry name" value="Alkaline Phosphatase, subunit A"/>
    <property type="match status" value="1"/>
</dbReference>
<protein>
    <submittedName>
        <fullName evidence="8">Sulfatase-like hydrolase/transferase</fullName>
    </submittedName>
</protein>
<dbReference type="RefSeq" id="WP_258386171.1">
    <property type="nucleotide sequence ID" value="NZ_CP091430.1"/>
</dbReference>
<evidence type="ECO:0000256" key="3">
    <source>
        <dbReference type="ARBA" id="ARBA00022723"/>
    </source>
</evidence>
<organism evidence="8 9">
    <name type="scientific">Paenibacillus spongiae</name>
    <dbReference type="NCBI Taxonomy" id="2909671"/>
    <lineage>
        <taxon>Bacteria</taxon>
        <taxon>Bacillati</taxon>
        <taxon>Bacillota</taxon>
        <taxon>Bacilli</taxon>
        <taxon>Bacillales</taxon>
        <taxon>Paenibacillaceae</taxon>
        <taxon>Paenibacillus</taxon>
    </lineage>
</organism>
<accession>A0ABY5S847</accession>
<sequence>MSKASEMSQASLSELSSRTSNRKRPNVVFIISDDHRYEAIGSNGNPVVHTPVLDTIAGEGASSCGTHIFGGLTGAVCAPSRACVNTGRSIFKSMIGSDVSVWEHSVVIRPEARLMPQTFKEEGYRTHAIGKWHNDKASFARSFEGGDKLFFYGMSDHGRVPVQDFDPEGVYPKEREYIGETFSTNLFTDAAVDFIRDYDEERPFYLYMAYTAPHDPRTAPEPYAAMYDPAAIPLPDNFLPAHPFDNGEMDVRDERLAQLPREEGEVRRHIADYYAMIAHLDAQIGRVVEALKAKGIYEDTIIVYTADHGLSVGQHGLMGKQNMYDHSVRIPFIMRGPGMPEGERIRSLSSNIDIFPTVAELCGVPVPVEVDGVSLLQQAHGAGAGRDVVCSVYRDVQRMAKDERWKLIRYYRSPVANTGTDRLQLFDLEEDPWETKDVSGDKANEPHIRRLARELENWMVENGDFMQGTPVLMT</sequence>
<keyword evidence="3" id="KW-0479">Metal-binding</keyword>
<evidence type="ECO:0000313" key="8">
    <source>
        <dbReference type="EMBL" id="UVI30101.1"/>
    </source>
</evidence>
<evidence type="ECO:0000259" key="7">
    <source>
        <dbReference type="Pfam" id="PF00884"/>
    </source>
</evidence>
<dbReference type="InterPro" id="IPR050738">
    <property type="entry name" value="Sulfatase"/>
</dbReference>
<evidence type="ECO:0000256" key="4">
    <source>
        <dbReference type="ARBA" id="ARBA00022729"/>
    </source>
</evidence>
<evidence type="ECO:0000256" key="2">
    <source>
        <dbReference type="ARBA" id="ARBA00008779"/>
    </source>
</evidence>
<keyword evidence="5" id="KW-0378">Hydrolase</keyword>
<dbReference type="InterPro" id="IPR024607">
    <property type="entry name" value="Sulfatase_CS"/>
</dbReference>
<evidence type="ECO:0000313" key="9">
    <source>
        <dbReference type="Proteomes" id="UP001057877"/>
    </source>
</evidence>
<keyword evidence="9" id="KW-1185">Reference proteome</keyword>
<evidence type="ECO:0000256" key="5">
    <source>
        <dbReference type="ARBA" id="ARBA00022801"/>
    </source>
</evidence>
<dbReference type="InterPro" id="IPR000917">
    <property type="entry name" value="Sulfatase_N"/>
</dbReference>
<dbReference type="InterPro" id="IPR017850">
    <property type="entry name" value="Alkaline_phosphatase_core_sf"/>
</dbReference>
<reference evidence="8" key="1">
    <citation type="submission" date="2022-01" db="EMBL/GenBank/DDBJ databases">
        <title>Paenibacillus spongiae sp. nov., isolated from marine sponge.</title>
        <authorList>
            <person name="Li Z."/>
            <person name="Zhang M."/>
        </authorList>
    </citation>
    <scope>NUCLEOTIDE SEQUENCE</scope>
    <source>
        <strain evidence="8">PHS-Z3</strain>
    </source>
</reference>
<dbReference type="Proteomes" id="UP001057877">
    <property type="component" value="Chromosome"/>
</dbReference>
<dbReference type="PANTHER" id="PTHR42693">
    <property type="entry name" value="ARYLSULFATASE FAMILY MEMBER"/>
    <property type="match status" value="1"/>
</dbReference>
<evidence type="ECO:0000256" key="6">
    <source>
        <dbReference type="ARBA" id="ARBA00022837"/>
    </source>
</evidence>
<dbReference type="SUPFAM" id="SSF53649">
    <property type="entry name" value="Alkaline phosphatase-like"/>
    <property type="match status" value="1"/>
</dbReference>
<comment type="similarity">
    <text evidence="2">Belongs to the sulfatase family.</text>
</comment>
<dbReference type="Pfam" id="PF00884">
    <property type="entry name" value="Sulfatase"/>
    <property type="match status" value="1"/>
</dbReference>
<keyword evidence="4" id="KW-0732">Signal</keyword>
<evidence type="ECO:0000256" key="1">
    <source>
        <dbReference type="ARBA" id="ARBA00001913"/>
    </source>
</evidence>
<name>A0ABY5S847_9BACL</name>
<comment type="cofactor">
    <cofactor evidence="1">
        <name>Ca(2+)</name>
        <dbReference type="ChEBI" id="CHEBI:29108"/>
    </cofactor>
</comment>
<dbReference type="EMBL" id="CP091430">
    <property type="protein sequence ID" value="UVI30101.1"/>
    <property type="molecule type" value="Genomic_DNA"/>
</dbReference>
<keyword evidence="6" id="KW-0106">Calcium</keyword>
<dbReference type="PROSITE" id="PS00149">
    <property type="entry name" value="SULFATASE_2"/>
    <property type="match status" value="1"/>
</dbReference>
<feature type="domain" description="Sulfatase N-terminal" evidence="7">
    <location>
        <begin position="25"/>
        <end position="364"/>
    </location>
</feature>
<dbReference type="CDD" id="cd16155">
    <property type="entry name" value="sulfatase_like"/>
    <property type="match status" value="1"/>
</dbReference>